<accession>A0A8X8BIS9</accession>
<feature type="region of interest" description="Disordered" evidence="5">
    <location>
        <begin position="218"/>
        <end position="259"/>
    </location>
</feature>
<comment type="caution">
    <text evidence="7">The sequence shown here is derived from an EMBL/GenBank/DDBJ whole genome shotgun (WGS) entry which is preliminary data.</text>
</comment>
<keyword evidence="4" id="KW-0472">Membrane</keyword>
<dbReference type="Pfam" id="PF16016">
    <property type="entry name" value="VASt"/>
    <property type="match status" value="1"/>
</dbReference>
<dbReference type="PANTHER" id="PTHR23319:SF1">
    <property type="entry name" value="PROTEIN ASTER-C"/>
    <property type="match status" value="1"/>
</dbReference>
<sequence>MFCRGPAYLYDELTVTKESPITGPPSDYACALQRDILMQGRLYLSENWLCFHSNFLLWETTLTVALSDVISMTREKTARLIPNAIQIVTSNEKYFFTSFAARERSYLNIFRMWQNTLLDKQLTKQEFWQTVQQNYGSDLDLNIEDMEPVQMPTDSIIRSGCVGELGSSEVPKRMERRFSLKTPVVETPSSESPPMGDGELSLPSSPVVINGNSLTVENRRSPLPLSGRSSPERMNKTPVFPLDMNGNEDVHSEKSGSDIGEEETIQGRLYVNRVFHISASKMFELLFTDSEFVQQFMDARRILGMVSTPWIKEASGGWRRKLNYTITINNPLIGKFTTATETQVMHKESKDGLFYLIDAEVITHDVPYHDYFYTVNRFCIARTSKHKCRLRLLAEEAGVSQVPNDASKPGSLRRRRRTCSRSLTEHLSRQSDKALLAGDVNADSGTEYSLLTVLNVSLFLKLWAIEDVAQRLHSTNRYRGSEGSNLNLTPEIPSKQLPLQKSKEEISKLKGALQESIQLLEQALPVSTPVKGGNPMKQSSAVPAELPGSTPRTPSPGSSVGIRAAVATLRDCHLAIQRK</sequence>
<dbReference type="PROSITE" id="PS51778">
    <property type="entry name" value="VAST"/>
    <property type="match status" value="1"/>
</dbReference>
<protein>
    <submittedName>
        <fullName evidence="7">GRM1C protein</fullName>
    </submittedName>
</protein>
<dbReference type="GO" id="GO:0140268">
    <property type="term" value="C:endoplasmic reticulum-plasma membrane contact site"/>
    <property type="evidence" value="ECO:0007669"/>
    <property type="project" value="TreeGrafter"/>
</dbReference>
<feature type="compositionally biased region" description="Low complexity" evidence="5">
    <location>
        <begin position="547"/>
        <end position="559"/>
    </location>
</feature>
<dbReference type="Proteomes" id="UP000886611">
    <property type="component" value="Unassembled WGS sequence"/>
</dbReference>
<evidence type="ECO:0000256" key="4">
    <source>
        <dbReference type="ARBA" id="ARBA00023136"/>
    </source>
</evidence>
<organism evidence="7 8">
    <name type="scientific">Polypterus senegalus</name>
    <name type="common">Senegal bichir</name>
    <dbReference type="NCBI Taxonomy" id="55291"/>
    <lineage>
        <taxon>Eukaryota</taxon>
        <taxon>Metazoa</taxon>
        <taxon>Chordata</taxon>
        <taxon>Craniata</taxon>
        <taxon>Vertebrata</taxon>
        <taxon>Euteleostomi</taxon>
        <taxon>Actinopterygii</taxon>
        <taxon>Polypteriformes</taxon>
        <taxon>Polypteridae</taxon>
        <taxon>Polypterus</taxon>
    </lineage>
</organism>
<dbReference type="InterPro" id="IPR011993">
    <property type="entry name" value="PH-like_dom_sf"/>
</dbReference>
<dbReference type="CDD" id="cd13220">
    <property type="entry name" value="PH-GRAM_GRAMDC"/>
    <property type="match status" value="1"/>
</dbReference>
<feature type="region of interest" description="Disordered" evidence="5">
    <location>
        <begin position="183"/>
        <end position="204"/>
    </location>
</feature>
<dbReference type="GO" id="GO:0005789">
    <property type="term" value="C:endoplasmic reticulum membrane"/>
    <property type="evidence" value="ECO:0007669"/>
    <property type="project" value="UniProtKB-ARBA"/>
</dbReference>
<dbReference type="InterPro" id="IPR004182">
    <property type="entry name" value="GRAM"/>
</dbReference>
<gene>
    <name evidence="7" type="primary">Gramd1c</name>
    <name evidence="7" type="ORF">GTO96_0013021</name>
</gene>
<keyword evidence="2" id="KW-0812">Transmembrane</keyword>
<evidence type="ECO:0000256" key="2">
    <source>
        <dbReference type="ARBA" id="ARBA00022692"/>
    </source>
</evidence>
<dbReference type="GO" id="GO:0015485">
    <property type="term" value="F:cholesterol binding"/>
    <property type="evidence" value="ECO:0007669"/>
    <property type="project" value="TreeGrafter"/>
</dbReference>
<dbReference type="PANTHER" id="PTHR23319">
    <property type="entry name" value="GRAM DOMAIN CONTAINING 1B, ISOFORM E"/>
    <property type="match status" value="1"/>
</dbReference>
<dbReference type="Pfam" id="PF02893">
    <property type="entry name" value="GRAM"/>
    <property type="match status" value="1"/>
</dbReference>
<dbReference type="InterPro" id="IPR031968">
    <property type="entry name" value="VASt"/>
</dbReference>
<dbReference type="Gene3D" id="2.30.29.30">
    <property type="entry name" value="Pleckstrin-homology domain (PH domain)/Phosphotyrosine-binding domain (PTB)"/>
    <property type="match status" value="1"/>
</dbReference>
<feature type="domain" description="VASt" evidence="6">
    <location>
        <begin position="266"/>
        <end position="431"/>
    </location>
</feature>
<dbReference type="GO" id="GO:0120020">
    <property type="term" value="F:cholesterol transfer activity"/>
    <property type="evidence" value="ECO:0007669"/>
    <property type="project" value="TreeGrafter"/>
</dbReference>
<keyword evidence="3" id="KW-1133">Transmembrane helix</keyword>
<proteinExistence type="predicted"/>
<feature type="region of interest" description="Disordered" evidence="5">
    <location>
        <begin position="528"/>
        <end position="560"/>
    </location>
</feature>
<evidence type="ECO:0000256" key="1">
    <source>
        <dbReference type="ARBA" id="ARBA00004167"/>
    </source>
</evidence>
<dbReference type="SMART" id="SM00568">
    <property type="entry name" value="GRAM"/>
    <property type="match status" value="1"/>
</dbReference>
<evidence type="ECO:0000256" key="3">
    <source>
        <dbReference type="ARBA" id="ARBA00022989"/>
    </source>
</evidence>
<dbReference type="GO" id="GO:0005886">
    <property type="term" value="C:plasma membrane"/>
    <property type="evidence" value="ECO:0007669"/>
    <property type="project" value="TreeGrafter"/>
</dbReference>
<name>A0A8X8BIS9_POLSE</name>
<feature type="compositionally biased region" description="Low complexity" evidence="5">
    <location>
        <begin position="183"/>
        <end position="194"/>
    </location>
</feature>
<comment type="subcellular location">
    <subcellularLocation>
        <location evidence="1">Membrane</location>
        <topology evidence="1">Single-pass membrane protein</topology>
    </subcellularLocation>
</comment>
<dbReference type="InterPro" id="IPR051482">
    <property type="entry name" value="Cholesterol_transport"/>
</dbReference>
<keyword evidence="8" id="KW-1185">Reference proteome</keyword>
<feature type="non-terminal residue" evidence="7">
    <location>
        <position position="1"/>
    </location>
</feature>
<feature type="non-terminal residue" evidence="7">
    <location>
        <position position="579"/>
    </location>
</feature>
<evidence type="ECO:0000313" key="7">
    <source>
        <dbReference type="EMBL" id="KAG2456881.1"/>
    </source>
</evidence>
<dbReference type="AlphaFoldDB" id="A0A8X8BIS9"/>
<reference evidence="7 8" key="1">
    <citation type="journal article" date="2021" name="Cell">
        <title>Tracing the genetic footprints of vertebrate landing in non-teleost ray-finned fishes.</title>
        <authorList>
            <person name="Bi X."/>
            <person name="Wang K."/>
            <person name="Yang L."/>
            <person name="Pan H."/>
            <person name="Jiang H."/>
            <person name="Wei Q."/>
            <person name="Fang M."/>
            <person name="Yu H."/>
            <person name="Zhu C."/>
            <person name="Cai Y."/>
            <person name="He Y."/>
            <person name="Gan X."/>
            <person name="Zeng H."/>
            <person name="Yu D."/>
            <person name="Zhu Y."/>
            <person name="Jiang H."/>
            <person name="Qiu Q."/>
            <person name="Yang H."/>
            <person name="Zhang Y.E."/>
            <person name="Wang W."/>
            <person name="Zhu M."/>
            <person name="He S."/>
            <person name="Zhang G."/>
        </authorList>
    </citation>
    <scope>NUCLEOTIDE SEQUENCE [LARGE SCALE GENOMIC DNA]</scope>
    <source>
        <strain evidence="7">Bchr_013</strain>
    </source>
</reference>
<dbReference type="GO" id="GO:0032366">
    <property type="term" value="P:intracellular sterol transport"/>
    <property type="evidence" value="ECO:0007669"/>
    <property type="project" value="TreeGrafter"/>
</dbReference>
<evidence type="ECO:0000256" key="5">
    <source>
        <dbReference type="SAM" id="MobiDB-lite"/>
    </source>
</evidence>
<evidence type="ECO:0000259" key="6">
    <source>
        <dbReference type="PROSITE" id="PS51778"/>
    </source>
</evidence>
<dbReference type="EMBL" id="JAATIS010008602">
    <property type="protein sequence ID" value="KAG2456881.1"/>
    <property type="molecule type" value="Genomic_DNA"/>
</dbReference>
<evidence type="ECO:0000313" key="8">
    <source>
        <dbReference type="Proteomes" id="UP000886611"/>
    </source>
</evidence>